<evidence type="ECO:0000313" key="12">
    <source>
        <dbReference type="Proteomes" id="UP001180087"/>
    </source>
</evidence>
<name>A0ABY9KWX4_9BACI</name>
<evidence type="ECO:0000256" key="4">
    <source>
        <dbReference type="ARBA" id="ARBA00023224"/>
    </source>
</evidence>
<evidence type="ECO:0000259" key="9">
    <source>
        <dbReference type="PROSITE" id="PS50111"/>
    </source>
</evidence>
<feature type="domain" description="Methyl-accepting transducer" evidence="9">
    <location>
        <begin position="143"/>
        <end position="400"/>
    </location>
</feature>
<reference evidence="11" key="1">
    <citation type="submission" date="2023-06" db="EMBL/GenBank/DDBJ databases">
        <title>A Treasure from Seagulls: Isolation and Description of Aciduricobacillus qingdaonensis gen. nov., sp. nov., a Rare Obligately Uric Acid-utilizing Member in the Family Bacillaceae.</title>
        <authorList>
            <person name="Liu W."/>
            <person name="Wang B."/>
        </authorList>
    </citation>
    <scope>NUCLEOTIDE SEQUENCE</scope>
    <source>
        <strain evidence="11">44XB</strain>
    </source>
</reference>
<evidence type="ECO:0000256" key="3">
    <source>
        <dbReference type="ARBA" id="ARBA00023136"/>
    </source>
</evidence>
<evidence type="ECO:0000256" key="1">
    <source>
        <dbReference type="ARBA" id="ARBA00004236"/>
    </source>
</evidence>
<keyword evidence="8" id="KW-1133">Transmembrane helix</keyword>
<evidence type="ECO:0000313" key="11">
    <source>
        <dbReference type="EMBL" id="WLV24202.1"/>
    </source>
</evidence>
<comment type="subcellular location">
    <subcellularLocation>
        <location evidence="1">Cell membrane</location>
    </subcellularLocation>
</comment>
<dbReference type="PANTHER" id="PTHR32089">
    <property type="entry name" value="METHYL-ACCEPTING CHEMOTAXIS PROTEIN MCPB"/>
    <property type="match status" value="1"/>
</dbReference>
<accession>A0ABY9KWX4</accession>
<feature type="transmembrane region" description="Helical" evidence="8">
    <location>
        <begin position="12"/>
        <end position="36"/>
    </location>
</feature>
<protein>
    <submittedName>
        <fullName evidence="11">HAMP domain-containing methyl-accepting chemotaxis protein</fullName>
    </submittedName>
</protein>
<dbReference type="PANTHER" id="PTHR32089:SF112">
    <property type="entry name" value="LYSOZYME-LIKE PROTEIN-RELATED"/>
    <property type="match status" value="1"/>
</dbReference>
<dbReference type="Gene3D" id="1.10.287.950">
    <property type="entry name" value="Methyl-accepting chemotaxis protein"/>
    <property type="match status" value="1"/>
</dbReference>
<dbReference type="InterPro" id="IPR003660">
    <property type="entry name" value="HAMP_dom"/>
</dbReference>
<dbReference type="SUPFAM" id="SSF58104">
    <property type="entry name" value="Methyl-accepting chemotaxis protein (MCP) signaling domain"/>
    <property type="match status" value="1"/>
</dbReference>
<keyword evidence="2" id="KW-1003">Cell membrane</keyword>
<gene>
    <name evidence="11" type="ORF">QR721_11230</name>
</gene>
<dbReference type="PROSITE" id="PS50111">
    <property type="entry name" value="CHEMOTAXIS_TRANSDUC_2"/>
    <property type="match status" value="1"/>
</dbReference>
<feature type="transmembrane region" description="Helical" evidence="8">
    <location>
        <begin position="48"/>
        <end position="70"/>
    </location>
</feature>
<dbReference type="Pfam" id="PF00015">
    <property type="entry name" value="MCPsignal"/>
    <property type="match status" value="1"/>
</dbReference>
<keyword evidence="4 6" id="KW-0807">Transducer</keyword>
<dbReference type="Gene3D" id="6.10.340.10">
    <property type="match status" value="1"/>
</dbReference>
<dbReference type="SMART" id="SM00283">
    <property type="entry name" value="MA"/>
    <property type="match status" value="1"/>
</dbReference>
<dbReference type="PROSITE" id="PS51257">
    <property type="entry name" value="PROKAR_LIPOPROTEIN"/>
    <property type="match status" value="1"/>
</dbReference>
<keyword evidence="7" id="KW-0175">Coiled coil</keyword>
<dbReference type="RefSeq" id="WP_348026986.1">
    <property type="nucleotide sequence ID" value="NZ_CP129113.1"/>
</dbReference>
<evidence type="ECO:0000256" key="6">
    <source>
        <dbReference type="PROSITE-ProRule" id="PRU00284"/>
    </source>
</evidence>
<keyword evidence="3 8" id="KW-0472">Membrane</keyword>
<evidence type="ECO:0000256" key="5">
    <source>
        <dbReference type="ARBA" id="ARBA00029447"/>
    </source>
</evidence>
<evidence type="ECO:0000256" key="8">
    <source>
        <dbReference type="SAM" id="Phobius"/>
    </source>
</evidence>
<evidence type="ECO:0000259" key="10">
    <source>
        <dbReference type="PROSITE" id="PS50885"/>
    </source>
</evidence>
<dbReference type="EMBL" id="CP129113">
    <property type="protein sequence ID" value="WLV24202.1"/>
    <property type="molecule type" value="Genomic_DNA"/>
</dbReference>
<proteinExistence type="inferred from homology"/>
<dbReference type="Pfam" id="PF00672">
    <property type="entry name" value="HAMP"/>
    <property type="match status" value="1"/>
</dbReference>
<dbReference type="Proteomes" id="UP001180087">
    <property type="component" value="Chromosome"/>
</dbReference>
<evidence type="ECO:0000256" key="2">
    <source>
        <dbReference type="ARBA" id="ARBA00022475"/>
    </source>
</evidence>
<dbReference type="CDD" id="cd06225">
    <property type="entry name" value="HAMP"/>
    <property type="match status" value="1"/>
</dbReference>
<sequence length="429" mass="47373">MERRFSFSLRLKLVLLTTVLAIITYSCSAFFLYVIYDFVKPFWDISKNTFTILTLLAGIFWSGLLAYFAASFIVRPLQRLEHAATRAAEGYLNERVEIPHSDDEIRALAVSFQKMLDNLTGMVHQIDDHFTLTNDSVVQMKNMTDNAAERAQMIEAAISDISKGAENASASMQDTASAVEAATELAEQVEEKAQQSRGKSEFMLETLQRSEKSVAELSQGIEWLADEQKRSLHDVNNLQRNAEQVASIITMVGSIAEQTNLLALNASIEAARAGEQGKGFAVVAEEVRKLADESADAAKRISELIKTIQQDVRQVVEKIEVHVERAAQEAGNSRETNKAIGEMSESVTEVASEIELIGELVKKQLDSIQSTVRQSQEVAAIAEQTSAASEEANANVDEQTSIIKDVNELSLSLQEQAENLSGKIKQFHI</sequence>
<comment type="similarity">
    <text evidence="5">Belongs to the methyl-accepting chemotaxis (MCP) protein family.</text>
</comment>
<feature type="domain" description="HAMP" evidence="10">
    <location>
        <begin position="71"/>
        <end position="124"/>
    </location>
</feature>
<evidence type="ECO:0000256" key="7">
    <source>
        <dbReference type="SAM" id="Coils"/>
    </source>
</evidence>
<keyword evidence="8" id="KW-0812">Transmembrane</keyword>
<feature type="coiled-coil region" evidence="7">
    <location>
        <begin position="172"/>
        <end position="199"/>
    </location>
</feature>
<keyword evidence="12" id="KW-1185">Reference proteome</keyword>
<dbReference type="SMART" id="SM00304">
    <property type="entry name" value="HAMP"/>
    <property type="match status" value="1"/>
</dbReference>
<dbReference type="PROSITE" id="PS50885">
    <property type="entry name" value="HAMP"/>
    <property type="match status" value="1"/>
</dbReference>
<organism evidence="11 12">
    <name type="scientific">Aciduricibacillus chroicocephali</name>
    <dbReference type="NCBI Taxonomy" id="3054939"/>
    <lineage>
        <taxon>Bacteria</taxon>
        <taxon>Bacillati</taxon>
        <taxon>Bacillota</taxon>
        <taxon>Bacilli</taxon>
        <taxon>Bacillales</taxon>
        <taxon>Bacillaceae</taxon>
        <taxon>Aciduricibacillus</taxon>
    </lineage>
</organism>
<dbReference type="InterPro" id="IPR004089">
    <property type="entry name" value="MCPsignal_dom"/>
</dbReference>